<sequence length="271" mass="30964">GTTRVVPSAMRVVDLMHENICRGAISSKRDLYYRDVGLFRSQLAVDNIVEDVACTLEVPRSCLNVVAGGRSIAFGSIRLTTKIRGKRMDQHQHDQQQQEATIHPRTRFILVIEKEATMEYLLSLGFCETHGPCILLTSKGYPDRAVRQLLNDSTSSANQSFGHSLDIPLLALVDCDPYGIEIYLTYRCGSVRSAYDNANLAAETETEIECEHEHECQWSAFERYLIPLTHWDRLKLVKLLTQHPYILRHDGWKKQISRMLMMNRKAELQSL</sequence>
<dbReference type="EMBL" id="MCFF01000015">
    <property type="protein sequence ID" value="ORZ18225.1"/>
    <property type="molecule type" value="Genomic_DNA"/>
</dbReference>
<feature type="domain" description="Topoisomerase 6 subunit A/Spo11 TOPRIM" evidence="14">
    <location>
        <begin position="108"/>
        <end position="271"/>
    </location>
</feature>
<dbReference type="OrthoDB" id="521512at2759"/>
<dbReference type="GO" id="GO:0042138">
    <property type="term" value="P:meiotic DNA double-strand break formation"/>
    <property type="evidence" value="ECO:0007669"/>
    <property type="project" value="InterPro"/>
</dbReference>
<organism evidence="15 16">
    <name type="scientific">Lobosporangium transversale</name>
    <dbReference type="NCBI Taxonomy" id="64571"/>
    <lineage>
        <taxon>Eukaryota</taxon>
        <taxon>Fungi</taxon>
        <taxon>Fungi incertae sedis</taxon>
        <taxon>Mucoromycota</taxon>
        <taxon>Mortierellomycotina</taxon>
        <taxon>Mortierellomycetes</taxon>
        <taxon>Mortierellales</taxon>
        <taxon>Mortierellaceae</taxon>
        <taxon>Lobosporangium</taxon>
    </lineage>
</organism>
<evidence type="ECO:0000256" key="8">
    <source>
        <dbReference type="ARBA" id="ARBA00023029"/>
    </source>
</evidence>
<dbReference type="GO" id="GO:0003918">
    <property type="term" value="F:DNA topoisomerase type II (double strand cut, ATP-hydrolyzing) activity"/>
    <property type="evidence" value="ECO:0007669"/>
    <property type="project" value="UniProtKB-UniRule"/>
</dbReference>
<evidence type="ECO:0000256" key="7">
    <source>
        <dbReference type="ARBA" id="ARBA00022842"/>
    </source>
</evidence>
<evidence type="ECO:0000259" key="14">
    <source>
        <dbReference type="Pfam" id="PF21180"/>
    </source>
</evidence>
<evidence type="ECO:0000313" key="15">
    <source>
        <dbReference type="EMBL" id="ORZ18225.1"/>
    </source>
</evidence>
<keyword evidence="10 12" id="KW-0413">Isomerase</keyword>
<keyword evidence="6" id="KW-0479">Metal-binding</keyword>
<dbReference type="InterPro" id="IPR034136">
    <property type="entry name" value="TOPRIM_Topo6A/Spo11"/>
</dbReference>
<evidence type="ECO:0000256" key="5">
    <source>
        <dbReference type="ARBA" id="ARBA00012895"/>
    </source>
</evidence>
<protein>
    <recommendedName>
        <fullName evidence="5">DNA topoisomerase (ATP-hydrolyzing)</fullName>
        <ecNumber evidence="5">5.6.2.2</ecNumber>
    </recommendedName>
</protein>
<dbReference type="Pfam" id="PF04406">
    <property type="entry name" value="TP6A_N"/>
    <property type="match status" value="1"/>
</dbReference>
<dbReference type="RefSeq" id="XP_021882020.1">
    <property type="nucleotide sequence ID" value="XM_022020446.1"/>
</dbReference>
<comment type="caution">
    <text evidence="15">The sequence shown here is derived from an EMBL/GenBank/DDBJ whole genome shotgun (WGS) entry which is preliminary data.</text>
</comment>
<evidence type="ECO:0000256" key="11">
    <source>
        <dbReference type="ARBA" id="ARBA00023242"/>
    </source>
</evidence>
<dbReference type="Gene3D" id="3.40.1360.10">
    <property type="match status" value="1"/>
</dbReference>
<comment type="subcellular location">
    <subcellularLocation>
        <location evidence="3">Nucleus</location>
    </subcellularLocation>
</comment>
<evidence type="ECO:0000256" key="4">
    <source>
        <dbReference type="ARBA" id="ARBA00006559"/>
    </source>
</evidence>
<evidence type="ECO:0000256" key="10">
    <source>
        <dbReference type="ARBA" id="ARBA00023235"/>
    </source>
</evidence>
<evidence type="ECO:0000256" key="2">
    <source>
        <dbReference type="ARBA" id="ARBA00001946"/>
    </source>
</evidence>
<dbReference type="PRINTS" id="PR01551">
    <property type="entry name" value="SPO11HOMOLOG"/>
</dbReference>
<dbReference type="AlphaFoldDB" id="A0A1Y2GRW1"/>
<comment type="cofactor">
    <cofactor evidence="2">
        <name>Mg(2+)</name>
        <dbReference type="ChEBI" id="CHEBI:18420"/>
    </cofactor>
</comment>
<dbReference type="STRING" id="64571.A0A1Y2GRW1"/>
<dbReference type="GO" id="GO:0005524">
    <property type="term" value="F:ATP binding"/>
    <property type="evidence" value="ECO:0007669"/>
    <property type="project" value="InterPro"/>
</dbReference>
<accession>A0A1Y2GRW1</accession>
<evidence type="ECO:0000256" key="12">
    <source>
        <dbReference type="PROSITE-ProRule" id="PRU01385"/>
    </source>
</evidence>
<dbReference type="GO" id="GO:0000228">
    <property type="term" value="C:nuclear chromosome"/>
    <property type="evidence" value="ECO:0007669"/>
    <property type="project" value="TreeGrafter"/>
</dbReference>
<dbReference type="PANTHER" id="PTHR10848">
    <property type="entry name" value="MEIOTIC RECOMBINATION PROTEIN SPO11"/>
    <property type="match status" value="1"/>
</dbReference>
<evidence type="ECO:0000313" key="16">
    <source>
        <dbReference type="Proteomes" id="UP000193648"/>
    </source>
</evidence>
<dbReference type="FunCoup" id="A0A1Y2GRW1">
    <property type="interactions" value="101"/>
</dbReference>
<dbReference type="InterPro" id="IPR002815">
    <property type="entry name" value="Spo11/TopoVI_A"/>
</dbReference>
<dbReference type="PRINTS" id="PR01550">
    <property type="entry name" value="TOP6AFAMILY"/>
</dbReference>
<proteinExistence type="inferred from homology"/>
<comment type="catalytic activity">
    <reaction evidence="1 12">
        <text>ATP-dependent breakage, passage and rejoining of double-stranded DNA.</text>
        <dbReference type="EC" id="5.6.2.2"/>
    </reaction>
</comment>
<dbReference type="EC" id="5.6.2.2" evidence="5"/>
<keyword evidence="11" id="KW-0539">Nucleus</keyword>
<dbReference type="InterPro" id="IPR036078">
    <property type="entry name" value="Spo11/TopoVI_A_sf"/>
</dbReference>
<dbReference type="GO" id="GO:0007131">
    <property type="term" value="P:reciprocal meiotic recombination"/>
    <property type="evidence" value="ECO:0007669"/>
    <property type="project" value="TreeGrafter"/>
</dbReference>
<dbReference type="PROSITE" id="PS52041">
    <property type="entry name" value="TOPO_IIB"/>
    <property type="match status" value="1"/>
</dbReference>
<dbReference type="Gene3D" id="1.10.10.10">
    <property type="entry name" value="Winged helix-like DNA-binding domain superfamily/Winged helix DNA-binding domain"/>
    <property type="match status" value="1"/>
</dbReference>
<dbReference type="InterPro" id="IPR013049">
    <property type="entry name" value="Spo11/TopoVI_A_N"/>
</dbReference>
<evidence type="ECO:0000256" key="3">
    <source>
        <dbReference type="ARBA" id="ARBA00004123"/>
    </source>
</evidence>
<feature type="domain" description="Spo11/DNA topoisomerase VI subunit A N-terminal" evidence="13">
    <location>
        <begin position="10"/>
        <end position="65"/>
    </location>
</feature>
<feature type="non-terminal residue" evidence="15">
    <location>
        <position position="1"/>
    </location>
</feature>
<dbReference type="Pfam" id="PF21180">
    <property type="entry name" value="TOP6A-Spo11_Toprim"/>
    <property type="match status" value="1"/>
</dbReference>
<dbReference type="CDD" id="cd00223">
    <property type="entry name" value="TOPRIM_TopoIIB_SPO"/>
    <property type="match status" value="1"/>
</dbReference>
<evidence type="ECO:0000256" key="6">
    <source>
        <dbReference type="ARBA" id="ARBA00022723"/>
    </source>
</evidence>
<dbReference type="GO" id="GO:0003677">
    <property type="term" value="F:DNA binding"/>
    <property type="evidence" value="ECO:0007669"/>
    <property type="project" value="UniProtKB-UniRule"/>
</dbReference>
<keyword evidence="9 12" id="KW-0238">DNA-binding</keyword>
<dbReference type="GeneID" id="33562290"/>
<dbReference type="InterPro" id="IPR036388">
    <property type="entry name" value="WH-like_DNA-bd_sf"/>
</dbReference>
<keyword evidence="16" id="KW-1185">Reference proteome</keyword>
<gene>
    <name evidence="15" type="ORF">BCR41DRAFT_296924</name>
</gene>
<dbReference type="InParanoid" id="A0A1Y2GRW1"/>
<dbReference type="Proteomes" id="UP000193648">
    <property type="component" value="Unassembled WGS sequence"/>
</dbReference>
<keyword evidence="7" id="KW-0460">Magnesium</keyword>
<dbReference type="GO" id="GO:0046872">
    <property type="term" value="F:metal ion binding"/>
    <property type="evidence" value="ECO:0007669"/>
    <property type="project" value="UniProtKB-KW"/>
</dbReference>
<keyword evidence="8 12" id="KW-0799">Topoisomerase</keyword>
<reference evidence="15 16" key="1">
    <citation type="submission" date="2016-07" db="EMBL/GenBank/DDBJ databases">
        <title>Pervasive Adenine N6-methylation of Active Genes in Fungi.</title>
        <authorList>
            <consortium name="DOE Joint Genome Institute"/>
            <person name="Mondo S.J."/>
            <person name="Dannebaum R.O."/>
            <person name="Kuo R.C."/>
            <person name="Labutti K."/>
            <person name="Haridas S."/>
            <person name="Kuo A."/>
            <person name="Salamov A."/>
            <person name="Ahrendt S.R."/>
            <person name="Lipzen A."/>
            <person name="Sullivan W."/>
            <person name="Andreopoulos W.B."/>
            <person name="Clum A."/>
            <person name="Lindquist E."/>
            <person name="Daum C."/>
            <person name="Ramamoorthy G.K."/>
            <person name="Gryganskyi A."/>
            <person name="Culley D."/>
            <person name="Magnuson J.K."/>
            <person name="James T.Y."/>
            <person name="O'Malley M.A."/>
            <person name="Stajich J.E."/>
            <person name="Spatafora J.W."/>
            <person name="Visel A."/>
            <person name="Grigoriev I.V."/>
        </authorList>
    </citation>
    <scope>NUCLEOTIDE SEQUENCE [LARGE SCALE GENOMIC DNA]</scope>
    <source>
        <strain evidence="15 16">NRRL 3116</strain>
    </source>
</reference>
<dbReference type="PANTHER" id="PTHR10848:SF0">
    <property type="entry name" value="MEIOTIC RECOMBINATION PROTEIN SPO11"/>
    <property type="match status" value="1"/>
</dbReference>
<evidence type="ECO:0000259" key="13">
    <source>
        <dbReference type="Pfam" id="PF04406"/>
    </source>
</evidence>
<evidence type="ECO:0000256" key="1">
    <source>
        <dbReference type="ARBA" id="ARBA00000185"/>
    </source>
</evidence>
<feature type="active site" description="O-(5'-phospho-DNA)-tyrosine intermediate" evidence="12">
    <location>
        <position position="33"/>
    </location>
</feature>
<name>A0A1Y2GRW1_9FUNG</name>
<dbReference type="GO" id="GO:0000706">
    <property type="term" value="P:meiotic DNA double-strand break processing"/>
    <property type="evidence" value="ECO:0007669"/>
    <property type="project" value="TreeGrafter"/>
</dbReference>
<dbReference type="InterPro" id="IPR013048">
    <property type="entry name" value="Meiotic_Spo11"/>
</dbReference>
<feature type="non-terminal residue" evidence="15">
    <location>
        <position position="271"/>
    </location>
</feature>
<dbReference type="SUPFAM" id="SSF56726">
    <property type="entry name" value="DNA topoisomerase IV, alpha subunit"/>
    <property type="match status" value="1"/>
</dbReference>
<evidence type="ECO:0000256" key="9">
    <source>
        <dbReference type="ARBA" id="ARBA00023125"/>
    </source>
</evidence>
<comment type="similarity">
    <text evidence="4 12">Belongs to the TOP6A family.</text>
</comment>